<accession>A0A0F9HFE0</accession>
<dbReference type="AlphaFoldDB" id="A0A0F9HFE0"/>
<organism evidence="1">
    <name type="scientific">marine sediment metagenome</name>
    <dbReference type="NCBI Taxonomy" id="412755"/>
    <lineage>
        <taxon>unclassified sequences</taxon>
        <taxon>metagenomes</taxon>
        <taxon>ecological metagenomes</taxon>
    </lineage>
</organism>
<gene>
    <name evidence="1" type="ORF">LCGC14_1712050</name>
</gene>
<protein>
    <recommendedName>
        <fullName evidence="2">Phage tail tape measure protein domain-containing protein</fullName>
    </recommendedName>
</protein>
<proteinExistence type="predicted"/>
<feature type="non-terminal residue" evidence="1">
    <location>
        <position position="308"/>
    </location>
</feature>
<sequence>MPTDRVDILIRARDAFSRVMGKATTQLKSIKISAAGVRSAFIAVTASLVGLTIALTKMFKIGAGALETQSKFNTVFGESAGKVDEFAKSFGKLAGLTRAQAQEQLATTGAIVQGLGFASDASAEFAQQVITLAGDLQSFNDVPIAETSLAIQSALTGERESLKRLGIVILDVDVKQKALELTGKRIAATLTSQEKATATLALITEKAGVAIGDLNRTQDSAANKARQVAGQFKQIAENVGKDMVPALASILPVLQRIGEAIEPIAAKFANFAIVLSDMAGLTDPSIRAGINAANLVAPQNLARARTST</sequence>
<reference evidence="1" key="1">
    <citation type="journal article" date="2015" name="Nature">
        <title>Complex archaea that bridge the gap between prokaryotes and eukaryotes.</title>
        <authorList>
            <person name="Spang A."/>
            <person name="Saw J.H."/>
            <person name="Jorgensen S.L."/>
            <person name="Zaremba-Niedzwiedzka K."/>
            <person name="Martijn J."/>
            <person name="Lind A.E."/>
            <person name="van Eijk R."/>
            <person name="Schleper C."/>
            <person name="Guy L."/>
            <person name="Ettema T.J."/>
        </authorList>
    </citation>
    <scope>NUCLEOTIDE SEQUENCE</scope>
</reference>
<evidence type="ECO:0008006" key="2">
    <source>
        <dbReference type="Google" id="ProtNLM"/>
    </source>
</evidence>
<name>A0A0F9HFE0_9ZZZZ</name>
<evidence type="ECO:0000313" key="1">
    <source>
        <dbReference type="EMBL" id="KKM13847.1"/>
    </source>
</evidence>
<dbReference type="EMBL" id="LAZR01015283">
    <property type="protein sequence ID" value="KKM13847.1"/>
    <property type="molecule type" value="Genomic_DNA"/>
</dbReference>
<comment type="caution">
    <text evidence="1">The sequence shown here is derived from an EMBL/GenBank/DDBJ whole genome shotgun (WGS) entry which is preliminary data.</text>
</comment>